<evidence type="ECO:0000256" key="8">
    <source>
        <dbReference type="ARBA" id="ARBA00022737"/>
    </source>
</evidence>
<dbReference type="InterPro" id="IPR008972">
    <property type="entry name" value="Cupredoxin"/>
</dbReference>
<dbReference type="RefSeq" id="XP_040758312.1">
    <property type="nucleotide sequence ID" value="XM_040910188.1"/>
</dbReference>
<feature type="signal peptide" evidence="14">
    <location>
        <begin position="1"/>
        <end position="21"/>
    </location>
</feature>
<evidence type="ECO:0000256" key="5">
    <source>
        <dbReference type="ARBA" id="ARBA00012297"/>
    </source>
</evidence>
<keyword evidence="8" id="KW-0677">Repeat</keyword>
<evidence type="ECO:0000256" key="13">
    <source>
        <dbReference type="ARBA" id="ARBA00023185"/>
    </source>
</evidence>
<dbReference type="GO" id="GO:0046274">
    <property type="term" value="P:lignin catabolic process"/>
    <property type="evidence" value="ECO:0007669"/>
    <property type="project" value="UniProtKB-KW"/>
</dbReference>
<evidence type="ECO:0000256" key="3">
    <source>
        <dbReference type="ARBA" id="ARBA00004613"/>
    </source>
</evidence>
<evidence type="ECO:0000256" key="4">
    <source>
        <dbReference type="ARBA" id="ARBA00010609"/>
    </source>
</evidence>
<evidence type="ECO:0000256" key="2">
    <source>
        <dbReference type="ARBA" id="ARBA00001935"/>
    </source>
</evidence>
<keyword evidence="10" id="KW-0186">Copper</keyword>
<protein>
    <recommendedName>
        <fullName evidence="5">laccase</fullName>
        <ecNumber evidence="5">1.10.3.2</ecNumber>
    </recommendedName>
</protein>
<evidence type="ECO:0000259" key="17">
    <source>
        <dbReference type="Pfam" id="PF07732"/>
    </source>
</evidence>
<keyword evidence="12" id="KW-0325">Glycoprotein</keyword>
<dbReference type="InterPro" id="IPR011707">
    <property type="entry name" value="Cu-oxidase-like_N"/>
</dbReference>
<dbReference type="InterPro" id="IPR001117">
    <property type="entry name" value="Cu-oxidase_2nd"/>
</dbReference>
<comment type="cofactor">
    <cofactor evidence="2">
        <name>Cu cation</name>
        <dbReference type="ChEBI" id="CHEBI:23378"/>
    </cofactor>
</comment>
<name>A0A165B9R4_9APHY</name>
<dbReference type="Gene3D" id="2.60.40.420">
    <property type="entry name" value="Cupredoxins - blue copper proteins"/>
    <property type="match status" value="3"/>
</dbReference>
<evidence type="ECO:0000256" key="12">
    <source>
        <dbReference type="ARBA" id="ARBA00023180"/>
    </source>
</evidence>
<dbReference type="PANTHER" id="PTHR11709:SF511">
    <property type="entry name" value="LACCASE"/>
    <property type="match status" value="1"/>
</dbReference>
<keyword evidence="6" id="KW-0964">Secreted</keyword>
<proteinExistence type="inferred from homology"/>
<organism evidence="18 19">
    <name type="scientific">Laetiporus sulphureus 93-53</name>
    <dbReference type="NCBI Taxonomy" id="1314785"/>
    <lineage>
        <taxon>Eukaryota</taxon>
        <taxon>Fungi</taxon>
        <taxon>Dikarya</taxon>
        <taxon>Basidiomycota</taxon>
        <taxon>Agaricomycotina</taxon>
        <taxon>Agaricomycetes</taxon>
        <taxon>Polyporales</taxon>
        <taxon>Laetiporus</taxon>
    </lineage>
</organism>
<dbReference type="EMBL" id="KV427682">
    <property type="protein sequence ID" value="KZT00572.1"/>
    <property type="molecule type" value="Genomic_DNA"/>
</dbReference>
<dbReference type="FunFam" id="2.60.40.420:FF:000125">
    <property type="entry name" value="Laccase 2"/>
    <property type="match status" value="1"/>
</dbReference>
<dbReference type="OrthoDB" id="2121828at2759"/>
<dbReference type="Pfam" id="PF00394">
    <property type="entry name" value="Cu-oxidase"/>
    <property type="match status" value="1"/>
</dbReference>
<keyword evidence="9" id="KW-0560">Oxidoreductase</keyword>
<dbReference type="PROSITE" id="PS00079">
    <property type="entry name" value="MULTICOPPER_OXIDASE1"/>
    <property type="match status" value="1"/>
</dbReference>
<feature type="domain" description="Plastocyanin-like" evidence="17">
    <location>
        <begin position="33"/>
        <end position="151"/>
    </location>
</feature>
<dbReference type="GO" id="GO:0005576">
    <property type="term" value="C:extracellular region"/>
    <property type="evidence" value="ECO:0007669"/>
    <property type="project" value="UniProtKB-SubCell"/>
</dbReference>
<keyword evidence="11" id="KW-1015">Disulfide bond</keyword>
<feature type="domain" description="Plastocyanin-like" evidence="15">
    <location>
        <begin position="164"/>
        <end position="304"/>
    </location>
</feature>
<dbReference type="Pfam" id="PF07732">
    <property type="entry name" value="Cu-oxidase_3"/>
    <property type="match status" value="1"/>
</dbReference>
<reference evidence="18 19" key="1">
    <citation type="journal article" date="2016" name="Mol. Biol. Evol.">
        <title>Comparative Genomics of Early-Diverging Mushroom-Forming Fungi Provides Insights into the Origins of Lignocellulose Decay Capabilities.</title>
        <authorList>
            <person name="Nagy L.G."/>
            <person name="Riley R."/>
            <person name="Tritt A."/>
            <person name="Adam C."/>
            <person name="Daum C."/>
            <person name="Floudas D."/>
            <person name="Sun H."/>
            <person name="Yadav J.S."/>
            <person name="Pangilinan J."/>
            <person name="Larsson K.H."/>
            <person name="Matsuura K."/>
            <person name="Barry K."/>
            <person name="Labutti K."/>
            <person name="Kuo R."/>
            <person name="Ohm R.A."/>
            <person name="Bhattacharya S.S."/>
            <person name="Shirouzu T."/>
            <person name="Yoshinaga Y."/>
            <person name="Martin F.M."/>
            <person name="Grigoriev I.V."/>
            <person name="Hibbett D.S."/>
        </authorList>
    </citation>
    <scope>NUCLEOTIDE SEQUENCE [LARGE SCALE GENOMIC DNA]</scope>
    <source>
        <strain evidence="18 19">93-53</strain>
    </source>
</reference>
<dbReference type="InterPro" id="IPR011706">
    <property type="entry name" value="Cu-oxidase_C"/>
</dbReference>
<dbReference type="EC" id="1.10.3.2" evidence="5"/>
<evidence type="ECO:0000256" key="11">
    <source>
        <dbReference type="ARBA" id="ARBA00023157"/>
    </source>
</evidence>
<evidence type="ECO:0000256" key="14">
    <source>
        <dbReference type="SAM" id="SignalP"/>
    </source>
</evidence>
<comment type="subcellular location">
    <subcellularLocation>
        <location evidence="3">Secreted</location>
    </subcellularLocation>
</comment>
<evidence type="ECO:0000256" key="1">
    <source>
        <dbReference type="ARBA" id="ARBA00000349"/>
    </source>
</evidence>
<dbReference type="Proteomes" id="UP000076871">
    <property type="component" value="Unassembled WGS sequence"/>
</dbReference>
<accession>A0A165B9R4</accession>
<dbReference type="SUPFAM" id="SSF49503">
    <property type="entry name" value="Cupredoxins"/>
    <property type="match status" value="3"/>
</dbReference>
<keyword evidence="14" id="KW-0732">Signal</keyword>
<dbReference type="CDD" id="cd13903">
    <property type="entry name" value="CuRO_3_Tv-LCC_like"/>
    <property type="match status" value="1"/>
</dbReference>
<evidence type="ECO:0000259" key="15">
    <source>
        <dbReference type="Pfam" id="PF00394"/>
    </source>
</evidence>
<evidence type="ECO:0000256" key="9">
    <source>
        <dbReference type="ARBA" id="ARBA00023002"/>
    </source>
</evidence>
<dbReference type="FunFam" id="2.60.40.420:FF:000045">
    <property type="entry name" value="Laccase 2"/>
    <property type="match status" value="1"/>
</dbReference>
<dbReference type="AlphaFoldDB" id="A0A165B9R4"/>
<evidence type="ECO:0000313" key="18">
    <source>
        <dbReference type="EMBL" id="KZT00572.1"/>
    </source>
</evidence>
<feature type="domain" description="Plastocyanin-like" evidence="16">
    <location>
        <begin position="365"/>
        <end position="486"/>
    </location>
</feature>
<evidence type="ECO:0000313" key="19">
    <source>
        <dbReference type="Proteomes" id="UP000076871"/>
    </source>
</evidence>
<dbReference type="STRING" id="1314785.A0A165B9R4"/>
<keyword evidence="13" id="KW-0439">Lignin degradation</keyword>
<dbReference type="Pfam" id="PF07731">
    <property type="entry name" value="Cu-oxidase_2"/>
    <property type="match status" value="1"/>
</dbReference>
<sequence length="515" mass="55904">MFGPLYIASLISLGSFLTVSASIGPVTDLTIVNADITPDGFMRQAVLANGVYPGPAIVGNKGDNFQINVQDSLTNETMNMTTTIHWHGIFQHTTNWADGPAFVTQCPISPSNSFLYNFTVPNQAGTFWYHSHESLQYCDGLRGPFIVYDPDDPYADLYDVDDETTIVTLSDWYHLPALQVPLPANPESTLINGLGRQANDTTSPLTVITVEPGLRYRIRLISLSCSPYFTFSIDNHTGTIIEADGQNTQALPGIDSIPIFASQRYSFVLEANQPVGNYWIRAASEALGSPATPPGFAILRYEGAPEEEPTTPEVAPVNPLVETNLHPLTNPTPPGAPGDDGADVSLNLDVTFDAGRFYVNGATFLPPSVPVLLQILHGSYTAQELLPPGSVYSLPMNQTIQISIPGGLLGDQHPIHLHGHVFSVLRSAGNESYNYVDPVRRDTVNTGLKGDNVTIRFQTDNPGPWFLHCHIDFHLNAGFAVVMAEATNMTAEINVPSVAWDSLCPDYDDLPAADH</sequence>
<dbReference type="InterPro" id="IPR045087">
    <property type="entry name" value="Cu-oxidase_fam"/>
</dbReference>
<feature type="chain" id="PRO_5007855581" description="laccase" evidence="14">
    <location>
        <begin position="22"/>
        <end position="515"/>
    </location>
</feature>
<comment type="similarity">
    <text evidence="4">Belongs to the multicopper oxidase family.</text>
</comment>
<comment type="catalytic activity">
    <reaction evidence="1">
        <text>4 hydroquinone + O2 = 4 benzosemiquinone + 2 H2O</text>
        <dbReference type="Rhea" id="RHEA:11276"/>
        <dbReference type="ChEBI" id="CHEBI:15377"/>
        <dbReference type="ChEBI" id="CHEBI:15379"/>
        <dbReference type="ChEBI" id="CHEBI:17594"/>
        <dbReference type="ChEBI" id="CHEBI:17977"/>
        <dbReference type="EC" id="1.10.3.2"/>
    </reaction>
</comment>
<dbReference type="InterPro" id="IPR033138">
    <property type="entry name" value="Cu_oxidase_CS"/>
</dbReference>
<gene>
    <name evidence="18" type="ORF">LAESUDRAFT_732164</name>
</gene>
<evidence type="ECO:0000259" key="16">
    <source>
        <dbReference type="Pfam" id="PF07731"/>
    </source>
</evidence>
<dbReference type="GO" id="GO:0005507">
    <property type="term" value="F:copper ion binding"/>
    <property type="evidence" value="ECO:0007669"/>
    <property type="project" value="InterPro"/>
</dbReference>
<dbReference type="InParanoid" id="A0A165B9R4"/>
<keyword evidence="19" id="KW-1185">Reference proteome</keyword>
<evidence type="ECO:0000256" key="10">
    <source>
        <dbReference type="ARBA" id="ARBA00023008"/>
    </source>
</evidence>
<evidence type="ECO:0000256" key="6">
    <source>
        <dbReference type="ARBA" id="ARBA00022525"/>
    </source>
</evidence>
<dbReference type="GO" id="GO:0052716">
    <property type="term" value="F:hydroquinone:oxygen oxidoreductase activity"/>
    <property type="evidence" value="ECO:0007669"/>
    <property type="project" value="UniProtKB-EC"/>
</dbReference>
<evidence type="ECO:0000256" key="7">
    <source>
        <dbReference type="ARBA" id="ARBA00022723"/>
    </source>
</evidence>
<dbReference type="PANTHER" id="PTHR11709">
    <property type="entry name" value="MULTI-COPPER OXIDASE"/>
    <property type="match status" value="1"/>
</dbReference>
<keyword evidence="7" id="KW-0479">Metal-binding</keyword>
<dbReference type="GeneID" id="63827217"/>